<gene>
    <name evidence="2" type="ORF">LAME_0G07382G</name>
</gene>
<dbReference type="GO" id="GO:0034477">
    <property type="term" value="P:U6 snRNA 3'-end processing"/>
    <property type="evidence" value="ECO:0007669"/>
    <property type="project" value="InterPro"/>
</dbReference>
<organism evidence="2 3">
    <name type="scientific">Lachancea meyersii CBS 8951</name>
    <dbReference type="NCBI Taxonomy" id="1266667"/>
    <lineage>
        <taxon>Eukaryota</taxon>
        <taxon>Fungi</taxon>
        <taxon>Dikarya</taxon>
        <taxon>Ascomycota</taxon>
        <taxon>Saccharomycotina</taxon>
        <taxon>Saccharomycetes</taxon>
        <taxon>Saccharomycetales</taxon>
        <taxon>Saccharomycetaceae</taxon>
        <taxon>Lachancea</taxon>
    </lineage>
</organism>
<dbReference type="AlphaFoldDB" id="A0A1G4K7X0"/>
<feature type="region of interest" description="Disordered" evidence="1">
    <location>
        <begin position="1"/>
        <end position="21"/>
    </location>
</feature>
<dbReference type="Gene3D" id="3.90.1140.10">
    <property type="entry name" value="Cyclic phosphodiesterase"/>
    <property type="match status" value="1"/>
</dbReference>
<sequence>MDLLKDQYPSDNETEDSENEPVLQHLPDQVLDKFHISPNIGKYTQNEMNSVARLSATRAAKWTSFAFIEMRPTVQQRRTLDELTLKLATKLQRPGLEFQPLHISDLGSPLPLHVSLSANVEFSTAAEVDAFAQMLQIEVLQRIAGPFDVAFEPCLKMYENAERDALFLALDLEPELKNGPLFQLWQAVRESLDFCRRSEHDQDDSNAVSTRTWGHDRSHMSLAKSFCAKASYSSTIVDELNTVLADTPVDPAILDTLKFQCRGIKLTKQRSNLWIPFSVHF</sequence>
<accession>A0A1G4K7X0</accession>
<evidence type="ECO:0000313" key="3">
    <source>
        <dbReference type="Proteomes" id="UP000191144"/>
    </source>
</evidence>
<protein>
    <submittedName>
        <fullName evidence="2">LAME_0G07382g1_1</fullName>
    </submittedName>
</protein>
<proteinExistence type="predicted"/>
<dbReference type="Pfam" id="PF09749">
    <property type="entry name" value="HVSL"/>
    <property type="match status" value="1"/>
</dbReference>
<dbReference type="EMBL" id="LT598484">
    <property type="protein sequence ID" value="SCV00078.1"/>
    <property type="molecule type" value="Genomic_DNA"/>
</dbReference>
<evidence type="ECO:0000256" key="1">
    <source>
        <dbReference type="SAM" id="MobiDB-lite"/>
    </source>
</evidence>
<dbReference type="OrthoDB" id="49151at2759"/>
<dbReference type="Proteomes" id="UP000191144">
    <property type="component" value="Chromosome G"/>
</dbReference>
<dbReference type="InterPro" id="IPR027521">
    <property type="entry name" value="Usb1"/>
</dbReference>
<evidence type="ECO:0000313" key="2">
    <source>
        <dbReference type="EMBL" id="SCV00078.1"/>
    </source>
</evidence>
<keyword evidence="3" id="KW-1185">Reference proteome</keyword>
<reference evidence="3" key="1">
    <citation type="submission" date="2016-03" db="EMBL/GenBank/DDBJ databases">
        <authorList>
            <person name="Devillers Hugo."/>
        </authorList>
    </citation>
    <scope>NUCLEOTIDE SEQUENCE [LARGE SCALE GENOMIC DNA]</scope>
</reference>
<name>A0A1G4K7X0_9SACH</name>
<dbReference type="GO" id="GO:0004518">
    <property type="term" value="F:nuclease activity"/>
    <property type="evidence" value="ECO:0007669"/>
    <property type="project" value="InterPro"/>
</dbReference>